<proteinExistence type="predicted"/>
<comment type="caution">
    <text evidence="2">The sequence shown here is derived from an EMBL/GenBank/DDBJ whole genome shotgun (WGS) entry which is preliminary data.</text>
</comment>
<dbReference type="PANTHER" id="PTHR34365:SF7">
    <property type="entry name" value="GLYCINE-RICH DOMAIN-CONTAINING PROTEIN 1"/>
    <property type="match status" value="1"/>
</dbReference>
<dbReference type="EMBL" id="BQKY01000011">
    <property type="protein sequence ID" value="GJN92341.1"/>
    <property type="molecule type" value="Genomic_DNA"/>
</dbReference>
<feature type="compositionally biased region" description="Basic and acidic residues" evidence="1">
    <location>
        <begin position="503"/>
        <end position="514"/>
    </location>
</feature>
<sequence>MSDRPPSYRTVAEDAAPPPPFVEFPTTYTVGTNRLGNETAFVTVDELVLHLRLLGAFRKLRETVEAGGTGSIADHLEPKARWAVFVHVAVWRFECYLSLYETGALADLVVPPVDVALVWHTYMLNPMYARRFLQSKVTLDSLFCSISRYDEDRLRKFSVSLSEKRDALLAGLARRIDPVSLDIRPMSKHEQRLWSKVANMVYDPIELFASTKGRLVPVIWQSKRIFVPWVTESGTGYAQQNFQIEAPGGRCFGHEQLGVAKFAEDVFRLKQDSDAFLAGSVVSGDTTIARAADSIRAVWVKRKVTGDVVLKVSGSALEIGNRLQWTDNIARCYTRGEPFSLDLVAAVLRQGSFIDKMYNLGWTAPHRFDEDNSLLKRSVARYHAFMDLMASVPGTFLVPTLDIDLAWHTHQLKSSYKNDMVLYVGRFVDHDDKVEENTLSNGFDKTAKAWRSRFGVPYATCGCPLPSQPPLLRLARVAGLSASASPTAYPPGALTTLSASRDDADVTHPSEHNSLHLPNHPQAQRLRAARLVEVEARKKKETRETEKAARKGRSGEKEREHELGNAHPYAFFAAVPLVPIYWGGGACGGGGIGSCGSRCGGGSGGSYCGGSSGGCGGGGGGGGGGDGGGGGGGCGGS</sequence>
<evidence type="ECO:0000313" key="3">
    <source>
        <dbReference type="Proteomes" id="UP001342314"/>
    </source>
</evidence>
<evidence type="ECO:0000256" key="1">
    <source>
        <dbReference type="SAM" id="MobiDB-lite"/>
    </source>
</evidence>
<feature type="region of interest" description="Disordered" evidence="1">
    <location>
        <begin position="535"/>
        <end position="561"/>
    </location>
</feature>
<reference evidence="2 3" key="1">
    <citation type="submission" date="2021-12" db="EMBL/GenBank/DDBJ databases">
        <title>High titer production of polyol ester of fatty acids by Rhodotorula paludigena BS15 towards product separation-free biomass refinery.</title>
        <authorList>
            <person name="Mano J."/>
            <person name="Ono H."/>
            <person name="Tanaka T."/>
            <person name="Naito K."/>
            <person name="Sushida H."/>
            <person name="Ike M."/>
            <person name="Tokuyasu K."/>
            <person name="Kitaoka M."/>
        </authorList>
    </citation>
    <scope>NUCLEOTIDE SEQUENCE [LARGE SCALE GENOMIC DNA]</scope>
    <source>
        <strain evidence="2 3">BS15</strain>
    </source>
</reference>
<name>A0AAV5GI54_9BASI</name>
<dbReference type="Proteomes" id="UP001342314">
    <property type="component" value="Unassembled WGS sequence"/>
</dbReference>
<dbReference type="InterPro" id="IPR009836">
    <property type="entry name" value="GRDP-like"/>
</dbReference>
<organism evidence="2 3">
    <name type="scientific">Rhodotorula paludigena</name>
    <dbReference type="NCBI Taxonomy" id="86838"/>
    <lineage>
        <taxon>Eukaryota</taxon>
        <taxon>Fungi</taxon>
        <taxon>Dikarya</taxon>
        <taxon>Basidiomycota</taxon>
        <taxon>Pucciniomycotina</taxon>
        <taxon>Microbotryomycetes</taxon>
        <taxon>Sporidiobolales</taxon>
        <taxon>Sporidiobolaceae</taxon>
        <taxon>Rhodotorula</taxon>
    </lineage>
</organism>
<feature type="region of interest" description="Disordered" evidence="1">
    <location>
        <begin position="503"/>
        <end position="522"/>
    </location>
</feature>
<dbReference type="Pfam" id="PF07173">
    <property type="entry name" value="GRDP-like"/>
    <property type="match status" value="1"/>
</dbReference>
<dbReference type="PANTHER" id="PTHR34365">
    <property type="entry name" value="ENOLASE (DUF1399)"/>
    <property type="match status" value="1"/>
</dbReference>
<evidence type="ECO:0008006" key="4">
    <source>
        <dbReference type="Google" id="ProtNLM"/>
    </source>
</evidence>
<gene>
    <name evidence="2" type="ORF">Rhopal_005371-T1</name>
</gene>
<protein>
    <recommendedName>
        <fullName evidence="4">Glycine-rich domain-containing protein 1</fullName>
    </recommendedName>
</protein>
<accession>A0AAV5GI54</accession>
<dbReference type="AlphaFoldDB" id="A0AAV5GI54"/>
<keyword evidence="3" id="KW-1185">Reference proteome</keyword>
<evidence type="ECO:0000313" key="2">
    <source>
        <dbReference type="EMBL" id="GJN92341.1"/>
    </source>
</evidence>